<evidence type="ECO:0000256" key="1">
    <source>
        <dbReference type="SAM" id="MobiDB-lite"/>
    </source>
</evidence>
<dbReference type="Proteomes" id="UP000700908">
    <property type="component" value="Unassembled WGS sequence"/>
</dbReference>
<dbReference type="Gene3D" id="1.20.120.680">
    <property type="entry name" value="Formiminotetrahydrofolate cyclodeaminase monomer, up-and-down helical bundle"/>
    <property type="match status" value="1"/>
</dbReference>
<gene>
    <name evidence="3" type="ORF">K6V98_06185</name>
</gene>
<proteinExistence type="predicted"/>
<dbReference type="SUPFAM" id="SSF101262">
    <property type="entry name" value="Methenyltetrahydrofolate cyclohydrolase-like"/>
    <property type="match status" value="1"/>
</dbReference>
<feature type="region of interest" description="Disordered" evidence="1">
    <location>
        <begin position="1"/>
        <end position="24"/>
    </location>
</feature>
<dbReference type="Pfam" id="PF04961">
    <property type="entry name" value="FTCD_C"/>
    <property type="match status" value="1"/>
</dbReference>
<evidence type="ECO:0000313" key="3">
    <source>
        <dbReference type="EMBL" id="MBY4797933.1"/>
    </source>
</evidence>
<name>A0ABS7MLK7_9ACTN</name>
<evidence type="ECO:0000313" key="4">
    <source>
        <dbReference type="Proteomes" id="UP000700908"/>
    </source>
</evidence>
<evidence type="ECO:0000259" key="2">
    <source>
        <dbReference type="Pfam" id="PF04961"/>
    </source>
</evidence>
<comment type="caution">
    <text evidence="3">The sequence shown here is derived from an EMBL/GenBank/DDBJ whole genome shotgun (WGS) entry which is preliminary data.</text>
</comment>
<dbReference type="EMBL" id="JAIMFO010000007">
    <property type="protein sequence ID" value="MBY4797933.1"/>
    <property type="molecule type" value="Genomic_DNA"/>
</dbReference>
<keyword evidence="4" id="KW-1185">Reference proteome</keyword>
<feature type="domain" description="Cyclodeaminase/cyclohydrolase" evidence="2">
    <location>
        <begin position="40"/>
        <end position="215"/>
    </location>
</feature>
<organism evidence="3 4">
    <name type="scientific">Collinsella ureilytica</name>
    <dbReference type="NCBI Taxonomy" id="2869515"/>
    <lineage>
        <taxon>Bacteria</taxon>
        <taxon>Bacillati</taxon>
        <taxon>Actinomycetota</taxon>
        <taxon>Coriobacteriia</taxon>
        <taxon>Coriobacteriales</taxon>
        <taxon>Coriobacteriaceae</taxon>
        <taxon>Collinsella</taxon>
    </lineage>
</organism>
<dbReference type="InterPro" id="IPR007044">
    <property type="entry name" value="Cyclodeamin/CycHdrlase"/>
</dbReference>
<reference evidence="3 4" key="1">
    <citation type="submission" date="2021-08" db="EMBL/GenBank/DDBJ databases">
        <title>Collinsella faecalis sp. nov. isolated from swine faeces.</title>
        <authorList>
            <person name="Oh B.S."/>
            <person name="Lee J.H."/>
        </authorList>
    </citation>
    <scope>NUCLEOTIDE SEQUENCE [LARGE SCALE GENOMIC DNA]</scope>
    <source>
        <strain evidence="3 4">AGMB00827</strain>
    </source>
</reference>
<dbReference type="RefSeq" id="WP_222199655.1">
    <property type="nucleotide sequence ID" value="NZ_JAIMFO010000007.1"/>
</dbReference>
<dbReference type="InterPro" id="IPR036178">
    <property type="entry name" value="Formintransfe-cycloase-like_sf"/>
</dbReference>
<feature type="compositionally biased region" description="Basic and acidic residues" evidence="1">
    <location>
        <begin position="1"/>
        <end position="12"/>
    </location>
</feature>
<sequence length="240" mass="24957">MTNSAEKQEVVGKDSSSNDGLNLDVPACTDSDTYSIADITIRSFTTSLAAPTPAPGGGAAAAVVGALGSALCSMALTFRARRAAEPELAEKLASIEVELQRIMASLLELADQDAEGFLPLSRAFALSRKDPNRSSAIDAGARCASQAPLAAMSELCRAIELIEQMSRLASSALMADVAGAAELAAAALFATSLNVYANARLLADSDEARALIDRTEEMLASADRARRLARSIAEHSKKGL</sequence>
<accession>A0ABS7MLK7</accession>
<protein>
    <submittedName>
        <fullName evidence="3">Cyclodeaminase/cyclohydrolase family protein</fullName>
    </submittedName>
</protein>